<evidence type="ECO:0000313" key="7">
    <source>
        <dbReference type="Proteomes" id="UP000002382"/>
    </source>
</evidence>
<dbReference type="CDD" id="cd03230">
    <property type="entry name" value="ABC_DR_subfamily_A"/>
    <property type="match status" value="1"/>
</dbReference>
<dbReference type="Pfam" id="PF00005">
    <property type="entry name" value="ABC_tran"/>
    <property type="match status" value="1"/>
</dbReference>
<sequence>MNSHVVEFQNACKIYPNGTEALKNITFKIERGEIVGLIGPNGAGKTTAVKSLLGLLKLSSGRVKLWGQDSYSLPMEFKKKTGFLLDDRGLYENMTVEKNMIFWAKVYAVDTRKVKGILERWDLWIKRKDLVKELSRGLKQKLAIAKVAIHDPLFIVMDEPTSNLDPVVRRQVVDLLKGFAGTDKTIIITSHDLYDIERVCTRIIMIRKGKIIADGSMEELKKQLGVRECVKIIVSTNVSDVLKKKLFKNYPIEKIRDKEILVPGDHFDTKKLVKFLVENDVGVERVESEKVTLEDIYIKIVKEDEE</sequence>
<dbReference type="PROSITE" id="PS50893">
    <property type="entry name" value="ABC_TRANSPORTER_2"/>
    <property type="match status" value="1"/>
</dbReference>
<reference evidence="6 7" key="2">
    <citation type="journal article" date="2011" name="J. Bacteriol.">
        <title>Genome Sequence of Kosmotoga olearia Strain TBF 19.5.1, a Thermophilic Bacterium with a Wide Growth Temperature Range, Isolated from the Troll B Oil Platform in the North Sea.</title>
        <authorList>
            <person name="Swithers K.S."/>
            <person name="Dipippo J.L."/>
            <person name="Bruce D.C."/>
            <person name="Detter C."/>
            <person name="Tapia R."/>
            <person name="Han S."/>
            <person name="Goodwin L.A."/>
            <person name="Han J."/>
            <person name="Woyke T."/>
            <person name="Pitluck S."/>
            <person name="Pennacchio L."/>
            <person name="Nolan M."/>
            <person name="Mikhailova N."/>
            <person name="Land M.L."/>
            <person name="Nesbo C.L."/>
            <person name="Gogarten J.P."/>
            <person name="Noll K.M."/>
        </authorList>
    </citation>
    <scope>NUCLEOTIDE SEQUENCE [LARGE SCALE GENOMIC DNA]</scope>
    <source>
        <strain evidence="7">ATCC BAA-1733 / DSM 21960 / TBF 19.5.1</strain>
    </source>
</reference>
<keyword evidence="3" id="KW-0547">Nucleotide-binding</keyword>
<reference evidence="6 7" key="1">
    <citation type="submission" date="2009-06" db="EMBL/GenBank/DDBJ databases">
        <title>Complete sequence of Thermotogales bacterium TBF 19.5.1.</title>
        <authorList>
            <consortium name="US DOE Joint Genome Institute"/>
            <person name="Lucas S."/>
            <person name="Copeland A."/>
            <person name="Lapidus A."/>
            <person name="Glavina del Rio T."/>
            <person name="Tice H."/>
            <person name="Bruce D."/>
            <person name="Goodwin L."/>
            <person name="Pitluck S."/>
            <person name="Chertkov O."/>
            <person name="Brettin T."/>
            <person name="Detter J.C."/>
            <person name="Han C."/>
            <person name="Schmutz J."/>
            <person name="Larimer F."/>
            <person name="Land M."/>
            <person name="Hauser L."/>
            <person name="Kyrpides N."/>
            <person name="Ovchinnikova G."/>
            <person name="Noll K."/>
        </authorList>
    </citation>
    <scope>NUCLEOTIDE SEQUENCE [LARGE SCALE GENOMIC DNA]</scope>
    <source>
        <strain evidence="7">ATCC BAA-1733 / DSM 21960 / TBF 19.5.1</strain>
    </source>
</reference>
<feature type="domain" description="ABC transporter" evidence="5">
    <location>
        <begin position="6"/>
        <end position="233"/>
    </location>
</feature>
<evidence type="ECO:0000256" key="1">
    <source>
        <dbReference type="ARBA" id="ARBA00005417"/>
    </source>
</evidence>
<evidence type="ECO:0000256" key="2">
    <source>
        <dbReference type="ARBA" id="ARBA00022448"/>
    </source>
</evidence>
<dbReference type="HOGENOM" id="CLU_000604_1_2_0"/>
<dbReference type="InterPro" id="IPR003593">
    <property type="entry name" value="AAA+_ATPase"/>
</dbReference>
<dbReference type="SMART" id="SM00382">
    <property type="entry name" value="AAA"/>
    <property type="match status" value="1"/>
</dbReference>
<dbReference type="SUPFAM" id="SSF52540">
    <property type="entry name" value="P-loop containing nucleoside triphosphate hydrolases"/>
    <property type="match status" value="1"/>
</dbReference>
<organism evidence="6 7">
    <name type="scientific">Kosmotoga olearia (strain ATCC BAA-1733 / DSM 21960 / TBF 19.5.1)</name>
    <dbReference type="NCBI Taxonomy" id="521045"/>
    <lineage>
        <taxon>Bacteria</taxon>
        <taxon>Thermotogati</taxon>
        <taxon>Thermotogota</taxon>
        <taxon>Thermotogae</taxon>
        <taxon>Kosmotogales</taxon>
        <taxon>Kosmotogaceae</taxon>
        <taxon>Kosmotoga</taxon>
    </lineage>
</organism>
<keyword evidence="2" id="KW-0813">Transport</keyword>
<dbReference type="EMBL" id="CP001634">
    <property type="protein sequence ID" value="ACR79504.1"/>
    <property type="molecule type" value="Genomic_DNA"/>
</dbReference>
<dbReference type="KEGG" id="kol:Kole_0793"/>
<dbReference type="Proteomes" id="UP000002382">
    <property type="component" value="Chromosome"/>
</dbReference>
<dbReference type="GO" id="GO:0005524">
    <property type="term" value="F:ATP binding"/>
    <property type="evidence" value="ECO:0007669"/>
    <property type="project" value="UniProtKB-KW"/>
</dbReference>
<dbReference type="InterPro" id="IPR003439">
    <property type="entry name" value="ABC_transporter-like_ATP-bd"/>
</dbReference>
<comment type="similarity">
    <text evidence="1">Belongs to the ABC transporter superfamily.</text>
</comment>
<dbReference type="Gene3D" id="3.40.50.300">
    <property type="entry name" value="P-loop containing nucleotide triphosphate hydrolases"/>
    <property type="match status" value="1"/>
</dbReference>
<gene>
    <name evidence="6" type="ordered locus">Kole_0793</name>
</gene>
<dbReference type="AlphaFoldDB" id="C5CG63"/>
<proteinExistence type="inferred from homology"/>
<dbReference type="GO" id="GO:0016887">
    <property type="term" value="F:ATP hydrolysis activity"/>
    <property type="evidence" value="ECO:0007669"/>
    <property type="project" value="InterPro"/>
</dbReference>
<evidence type="ECO:0000256" key="4">
    <source>
        <dbReference type="ARBA" id="ARBA00022840"/>
    </source>
</evidence>
<keyword evidence="4" id="KW-0067">ATP-binding</keyword>
<evidence type="ECO:0000259" key="5">
    <source>
        <dbReference type="PROSITE" id="PS50893"/>
    </source>
</evidence>
<evidence type="ECO:0000256" key="3">
    <source>
        <dbReference type="ARBA" id="ARBA00022741"/>
    </source>
</evidence>
<dbReference type="InterPro" id="IPR050763">
    <property type="entry name" value="ABC_transporter_ATP-binding"/>
</dbReference>
<accession>C5CG63</accession>
<dbReference type="PANTHER" id="PTHR42711:SF5">
    <property type="entry name" value="ABC TRANSPORTER ATP-BINDING PROTEIN NATA"/>
    <property type="match status" value="1"/>
</dbReference>
<dbReference type="STRING" id="521045.Kole_0793"/>
<dbReference type="eggNOG" id="COG1131">
    <property type="taxonomic scope" value="Bacteria"/>
</dbReference>
<dbReference type="OrthoDB" id="9804819at2"/>
<evidence type="ECO:0000313" key="6">
    <source>
        <dbReference type="EMBL" id="ACR79504.1"/>
    </source>
</evidence>
<dbReference type="InterPro" id="IPR027417">
    <property type="entry name" value="P-loop_NTPase"/>
</dbReference>
<keyword evidence="7" id="KW-1185">Reference proteome</keyword>
<dbReference type="RefSeq" id="WP_015868168.1">
    <property type="nucleotide sequence ID" value="NC_012785.1"/>
</dbReference>
<protein>
    <submittedName>
        <fullName evidence="6">ABC transporter related</fullName>
    </submittedName>
</protein>
<name>C5CG63_KOSOT</name>
<dbReference type="PANTHER" id="PTHR42711">
    <property type="entry name" value="ABC TRANSPORTER ATP-BINDING PROTEIN"/>
    <property type="match status" value="1"/>
</dbReference>